<dbReference type="InterPro" id="IPR016181">
    <property type="entry name" value="Acyl_CoA_acyltransferase"/>
</dbReference>
<dbReference type="Gene3D" id="3.40.630.30">
    <property type="match status" value="1"/>
</dbReference>
<evidence type="ECO:0000256" key="1">
    <source>
        <dbReference type="ARBA" id="ARBA00022679"/>
    </source>
</evidence>
<keyword evidence="5" id="KW-1185">Reference proteome</keyword>
<dbReference type="EC" id="2.3.-.-" evidence="4"/>
<evidence type="ECO:0000259" key="3">
    <source>
        <dbReference type="PROSITE" id="PS51186"/>
    </source>
</evidence>
<dbReference type="SUPFAM" id="SSF55729">
    <property type="entry name" value="Acyl-CoA N-acyltransferases (Nat)"/>
    <property type="match status" value="1"/>
</dbReference>
<keyword evidence="1 4" id="KW-0808">Transferase</keyword>
<reference evidence="5" key="1">
    <citation type="journal article" date="2019" name="Int. J. Syst. Evol. Microbiol.">
        <title>The Global Catalogue of Microorganisms (GCM) 10K type strain sequencing project: providing services to taxonomists for standard genome sequencing and annotation.</title>
        <authorList>
            <consortium name="The Broad Institute Genomics Platform"/>
            <consortium name="The Broad Institute Genome Sequencing Center for Infectious Disease"/>
            <person name="Wu L."/>
            <person name="Ma J."/>
        </authorList>
    </citation>
    <scope>NUCLEOTIDE SEQUENCE [LARGE SCALE GENOMIC DNA]</scope>
    <source>
        <strain evidence="5">KCTC 52344</strain>
    </source>
</reference>
<dbReference type="EMBL" id="JBHULC010000003">
    <property type="protein sequence ID" value="MFD2519645.1"/>
    <property type="molecule type" value="Genomic_DNA"/>
</dbReference>
<dbReference type="PANTHER" id="PTHR43877:SF2">
    <property type="entry name" value="AMINOALKYLPHOSPHONATE N-ACETYLTRANSFERASE-RELATED"/>
    <property type="match status" value="1"/>
</dbReference>
<dbReference type="PANTHER" id="PTHR43877">
    <property type="entry name" value="AMINOALKYLPHOSPHONATE N-ACETYLTRANSFERASE-RELATED-RELATED"/>
    <property type="match status" value="1"/>
</dbReference>
<dbReference type="InterPro" id="IPR000182">
    <property type="entry name" value="GNAT_dom"/>
</dbReference>
<organism evidence="4 5">
    <name type="scientific">Emticicia soli</name>
    <dbReference type="NCBI Taxonomy" id="2027878"/>
    <lineage>
        <taxon>Bacteria</taxon>
        <taxon>Pseudomonadati</taxon>
        <taxon>Bacteroidota</taxon>
        <taxon>Cytophagia</taxon>
        <taxon>Cytophagales</taxon>
        <taxon>Leadbetterellaceae</taxon>
        <taxon>Emticicia</taxon>
    </lineage>
</organism>
<comment type="caution">
    <text evidence="4">The sequence shown here is derived from an EMBL/GenBank/DDBJ whole genome shotgun (WGS) entry which is preliminary data.</text>
</comment>
<dbReference type="Proteomes" id="UP001597510">
    <property type="component" value="Unassembled WGS sequence"/>
</dbReference>
<gene>
    <name evidence="4" type="ORF">ACFSR2_02035</name>
</gene>
<sequence>MNQPLQSISDTAFTENISAIQAQLHHVDAVAEVFDAYRQYYGQESDIEGAKQFLAERISNQESVIFLALENGKALGFTQLYPSFSSVSMRRSWVLNDLFVTEDLRSKGIGKALLAAAQNFVVQQGHKGLLLETTPDNTKAQSLYQRLGWIREQNYYYFWQA</sequence>
<dbReference type="CDD" id="cd04301">
    <property type="entry name" value="NAT_SF"/>
    <property type="match status" value="1"/>
</dbReference>
<dbReference type="RefSeq" id="WP_340236531.1">
    <property type="nucleotide sequence ID" value="NZ_JBBEWC010000006.1"/>
</dbReference>
<evidence type="ECO:0000313" key="5">
    <source>
        <dbReference type="Proteomes" id="UP001597510"/>
    </source>
</evidence>
<protein>
    <submittedName>
        <fullName evidence="4">GNAT family N-acetyltransferase</fullName>
        <ecNumber evidence="4">2.3.-.-</ecNumber>
    </submittedName>
</protein>
<dbReference type="PROSITE" id="PS51186">
    <property type="entry name" value="GNAT"/>
    <property type="match status" value="1"/>
</dbReference>
<dbReference type="GO" id="GO:0016746">
    <property type="term" value="F:acyltransferase activity"/>
    <property type="evidence" value="ECO:0007669"/>
    <property type="project" value="UniProtKB-KW"/>
</dbReference>
<proteinExistence type="predicted"/>
<name>A0ABW5J1W8_9BACT</name>
<dbReference type="Pfam" id="PF00583">
    <property type="entry name" value="Acetyltransf_1"/>
    <property type="match status" value="1"/>
</dbReference>
<evidence type="ECO:0000313" key="4">
    <source>
        <dbReference type="EMBL" id="MFD2519645.1"/>
    </source>
</evidence>
<accession>A0ABW5J1W8</accession>
<dbReference type="InterPro" id="IPR050832">
    <property type="entry name" value="Bact_Acetyltransf"/>
</dbReference>
<feature type="domain" description="N-acetyltransferase" evidence="3">
    <location>
        <begin position="15"/>
        <end position="161"/>
    </location>
</feature>
<keyword evidence="2 4" id="KW-0012">Acyltransferase</keyword>
<evidence type="ECO:0000256" key="2">
    <source>
        <dbReference type="ARBA" id="ARBA00023315"/>
    </source>
</evidence>